<dbReference type="InterPro" id="IPR006665">
    <property type="entry name" value="OmpA-like"/>
</dbReference>
<feature type="domain" description="OmpA-like" evidence="7">
    <location>
        <begin position="144"/>
        <end position="272"/>
    </location>
</feature>
<evidence type="ECO:0000256" key="6">
    <source>
        <dbReference type="SAM" id="SignalP"/>
    </source>
</evidence>
<evidence type="ECO:0000259" key="7">
    <source>
        <dbReference type="PROSITE" id="PS51123"/>
    </source>
</evidence>
<dbReference type="InterPro" id="IPR006664">
    <property type="entry name" value="OMP_bac"/>
</dbReference>
<dbReference type="Pfam" id="PF04355">
    <property type="entry name" value="BamE"/>
    <property type="match status" value="1"/>
</dbReference>
<sequence length="272" mass="30186">MKYITMKLKNLRVAACAGMLMFSAGALLADEVVVKFPDRDSSYVKEGTFVSIENLRNMGPGLTKTQVYNLLGVPHFHEGVFHVLVWNYIFNFRRGSEVVSCQYQVQYSDQKLVQATYWKEPDCAEFLREKKIVAPEPVTLTVPEKVQRYNLAGDTLFAFGRSDLESMLPAGKQELDRLIEKIKADNVAGSKIVATGHTDRIGSDGYNLRLSYARAATVRDYLGSHGIDRHLVEIRGAGSSEPLTNCPSGGSAAVIACLQPNRRVTLDVHGER</sequence>
<gene>
    <name evidence="8" type="ORF">CPter91_3461</name>
</gene>
<dbReference type="CDD" id="cd07185">
    <property type="entry name" value="OmpA_C-like"/>
    <property type="match status" value="1"/>
</dbReference>
<accession>A0A127Q6X9</accession>
<evidence type="ECO:0000256" key="5">
    <source>
        <dbReference type="PROSITE-ProRule" id="PRU00473"/>
    </source>
</evidence>
<dbReference type="KEGG" id="cpra:CPter91_3461"/>
<keyword evidence="4" id="KW-0998">Cell outer membrane</keyword>
<dbReference type="PRINTS" id="PR01021">
    <property type="entry name" value="OMPADOMAIN"/>
</dbReference>
<protein>
    <submittedName>
        <fullName evidence="8">SmpA / OmlA family protein</fullName>
    </submittedName>
</protein>
<evidence type="ECO:0000256" key="3">
    <source>
        <dbReference type="ARBA" id="ARBA00023136"/>
    </source>
</evidence>
<dbReference type="PROSITE" id="PS51123">
    <property type="entry name" value="OMPA_2"/>
    <property type="match status" value="1"/>
</dbReference>
<feature type="signal peptide" evidence="6">
    <location>
        <begin position="1"/>
        <end position="29"/>
    </location>
</feature>
<dbReference type="Proteomes" id="UP000074561">
    <property type="component" value="Chromosome"/>
</dbReference>
<proteinExistence type="predicted"/>
<dbReference type="InterPro" id="IPR050330">
    <property type="entry name" value="Bact_OuterMem_StrucFunc"/>
</dbReference>
<dbReference type="InterPro" id="IPR037873">
    <property type="entry name" value="BamE-like"/>
</dbReference>
<reference evidence="8 9" key="1">
    <citation type="submission" date="2015-11" db="EMBL/GenBank/DDBJ databases">
        <title>Exploring the genomic traits of fungus-feeding bacterial genus Collimonas.</title>
        <authorList>
            <person name="Song C."/>
            <person name="Schmidt R."/>
            <person name="de Jager V."/>
            <person name="Krzyzanowska D."/>
            <person name="Jongedijk E."/>
            <person name="Cankar K."/>
            <person name="Beekwilder J."/>
            <person name="van Veen A."/>
            <person name="de Boer W."/>
            <person name="van Veen J.A."/>
            <person name="Garbeva P."/>
        </authorList>
    </citation>
    <scope>NUCLEOTIDE SEQUENCE [LARGE SCALE GENOMIC DNA]</scope>
    <source>
        <strain evidence="8 9">Ter91</strain>
    </source>
</reference>
<evidence type="ECO:0000256" key="4">
    <source>
        <dbReference type="ARBA" id="ARBA00023237"/>
    </source>
</evidence>
<dbReference type="SUPFAM" id="SSF103088">
    <property type="entry name" value="OmpA-like"/>
    <property type="match status" value="1"/>
</dbReference>
<comment type="subcellular location">
    <subcellularLocation>
        <location evidence="1">Cell outer membrane</location>
    </subcellularLocation>
</comment>
<dbReference type="InterPro" id="IPR036737">
    <property type="entry name" value="OmpA-like_sf"/>
</dbReference>
<dbReference type="PANTHER" id="PTHR30329">
    <property type="entry name" value="STATOR ELEMENT OF FLAGELLAR MOTOR COMPLEX"/>
    <property type="match status" value="1"/>
</dbReference>
<feature type="chain" id="PRO_5007277599" evidence="6">
    <location>
        <begin position="30"/>
        <end position="272"/>
    </location>
</feature>
<dbReference type="Pfam" id="PF00691">
    <property type="entry name" value="OmpA"/>
    <property type="match status" value="1"/>
</dbReference>
<dbReference type="Gene3D" id="3.30.1330.60">
    <property type="entry name" value="OmpA-like domain"/>
    <property type="match status" value="1"/>
</dbReference>
<dbReference type="Gene3D" id="3.30.1450.10">
    <property type="match status" value="1"/>
</dbReference>
<dbReference type="STRING" id="279113.CPter91_3461"/>
<dbReference type="GO" id="GO:0009279">
    <property type="term" value="C:cell outer membrane"/>
    <property type="evidence" value="ECO:0007669"/>
    <property type="project" value="UniProtKB-SubCell"/>
</dbReference>
<name>A0A127Q6X9_9BURK</name>
<evidence type="ECO:0000313" key="8">
    <source>
        <dbReference type="EMBL" id="AMP05787.1"/>
    </source>
</evidence>
<keyword evidence="2 6" id="KW-0732">Signal</keyword>
<dbReference type="AlphaFoldDB" id="A0A127Q6X9"/>
<evidence type="ECO:0000256" key="1">
    <source>
        <dbReference type="ARBA" id="ARBA00004442"/>
    </source>
</evidence>
<organism evidence="8 9">
    <name type="scientific">Collimonas pratensis</name>
    <dbReference type="NCBI Taxonomy" id="279113"/>
    <lineage>
        <taxon>Bacteria</taxon>
        <taxon>Pseudomonadati</taxon>
        <taxon>Pseudomonadota</taxon>
        <taxon>Betaproteobacteria</taxon>
        <taxon>Burkholderiales</taxon>
        <taxon>Oxalobacteraceae</taxon>
        <taxon>Collimonas</taxon>
    </lineage>
</organism>
<keyword evidence="3 5" id="KW-0472">Membrane</keyword>
<dbReference type="PATRIC" id="fig|279113.9.peg.3426"/>
<dbReference type="PANTHER" id="PTHR30329:SF21">
    <property type="entry name" value="LIPOPROTEIN YIAD-RELATED"/>
    <property type="match status" value="1"/>
</dbReference>
<evidence type="ECO:0000256" key="2">
    <source>
        <dbReference type="ARBA" id="ARBA00022729"/>
    </source>
</evidence>
<dbReference type="EMBL" id="CP013234">
    <property type="protein sequence ID" value="AMP05787.1"/>
    <property type="molecule type" value="Genomic_DNA"/>
</dbReference>
<evidence type="ECO:0000313" key="9">
    <source>
        <dbReference type="Proteomes" id="UP000074561"/>
    </source>
</evidence>
<dbReference type="InterPro" id="IPR007450">
    <property type="entry name" value="BamE_dom"/>
</dbReference>
<dbReference type="RefSeq" id="WP_082792894.1">
    <property type="nucleotide sequence ID" value="NZ_CP013234.1"/>
</dbReference>